<dbReference type="RefSeq" id="WP_377822790.1">
    <property type="nucleotide sequence ID" value="NZ_JBHSWJ010000002.1"/>
</dbReference>
<proteinExistence type="predicted"/>
<keyword evidence="2" id="KW-1185">Reference proteome</keyword>
<accession>A0ABW2ATG8</accession>
<evidence type="ECO:0000313" key="2">
    <source>
        <dbReference type="Proteomes" id="UP001596356"/>
    </source>
</evidence>
<protein>
    <submittedName>
        <fullName evidence="1">Uncharacterized protein</fullName>
    </submittedName>
</protein>
<organism evidence="1 2">
    <name type="scientific">Branchiibius cervicis</name>
    <dbReference type="NCBI Taxonomy" id="908252"/>
    <lineage>
        <taxon>Bacteria</taxon>
        <taxon>Bacillati</taxon>
        <taxon>Actinomycetota</taxon>
        <taxon>Actinomycetes</taxon>
        <taxon>Micrococcales</taxon>
        <taxon>Dermacoccaceae</taxon>
        <taxon>Branchiibius</taxon>
    </lineage>
</organism>
<gene>
    <name evidence="1" type="ORF">ACFQBT_11415</name>
</gene>
<dbReference type="EMBL" id="JBHSWJ010000002">
    <property type="protein sequence ID" value="MFC6714392.1"/>
    <property type="molecule type" value="Genomic_DNA"/>
</dbReference>
<sequence>MSTLTAQPSLLDSFIESFTTGAAETTRRAALECPRERALGEAQQVAPETAPALLRAWHDRHDAEHEGPMDQCADDVCSVEEPLIAAVRGSESAADQARTLHVQHCAGGPVELCSSGTCAGARESDNPFVAAHQLAGHGMPFRCCTNELCRAADDFAAQFEAAWPDYIQDQDEWAALDGGRSQR</sequence>
<comment type="caution">
    <text evidence="1">The sequence shown here is derived from an EMBL/GenBank/DDBJ whole genome shotgun (WGS) entry which is preliminary data.</text>
</comment>
<evidence type="ECO:0000313" key="1">
    <source>
        <dbReference type="EMBL" id="MFC6714392.1"/>
    </source>
</evidence>
<reference evidence="2" key="1">
    <citation type="journal article" date="2019" name="Int. J. Syst. Evol. Microbiol.">
        <title>The Global Catalogue of Microorganisms (GCM) 10K type strain sequencing project: providing services to taxonomists for standard genome sequencing and annotation.</title>
        <authorList>
            <consortium name="The Broad Institute Genomics Platform"/>
            <consortium name="The Broad Institute Genome Sequencing Center for Infectious Disease"/>
            <person name="Wu L."/>
            <person name="Ma J."/>
        </authorList>
    </citation>
    <scope>NUCLEOTIDE SEQUENCE [LARGE SCALE GENOMIC DNA]</scope>
    <source>
        <strain evidence="2">NBRC 106593</strain>
    </source>
</reference>
<dbReference type="Proteomes" id="UP001596356">
    <property type="component" value="Unassembled WGS sequence"/>
</dbReference>
<name>A0ABW2ATG8_9MICO</name>